<dbReference type="EMBL" id="BMTU01000002">
    <property type="protein sequence ID" value="GGQ70575.1"/>
    <property type="molecule type" value="Genomic_DNA"/>
</dbReference>
<comment type="caution">
    <text evidence="1">The sequence shown here is derived from an EMBL/GenBank/DDBJ whole genome shotgun (WGS) entry which is preliminary data.</text>
</comment>
<evidence type="ECO:0000313" key="2">
    <source>
        <dbReference type="Proteomes" id="UP000656732"/>
    </source>
</evidence>
<proteinExistence type="predicted"/>
<reference evidence="1" key="1">
    <citation type="journal article" date="2014" name="Int. J. Syst. Evol. Microbiol.">
        <title>Complete genome sequence of Corynebacterium casei LMG S-19264T (=DSM 44701T), isolated from a smear-ripened cheese.</title>
        <authorList>
            <consortium name="US DOE Joint Genome Institute (JGI-PGF)"/>
            <person name="Walter F."/>
            <person name="Albersmeier A."/>
            <person name="Kalinowski J."/>
            <person name="Ruckert C."/>
        </authorList>
    </citation>
    <scope>NUCLEOTIDE SEQUENCE</scope>
    <source>
        <strain evidence="1">JCM 4403</strain>
    </source>
</reference>
<evidence type="ECO:0000313" key="1">
    <source>
        <dbReference type="EMBL" id="GGQ70575.1"/>
    </source>
</evidence>
<name>A0A918BJK1_9ACTN</name>
<keyword evidence="2" id="KW-1185">Reference proteome</keyword>
<reference evidence="1" key="2">
    <citation type="submission" date="2020-09" db="EMBL/GenBank/DDBJ databases">
        <authorList>
            <person name="Sun Q."/>
            <person name="Ohkuma M."/>
        </authorList>
    </citation>
    <scope>NUCLEOTIDE SEQUENCE</scope>
    <source>
        <strain evidence="1">JCM 4403</strain>
    </source>
</reference>
<dbReference type="Pfam" id="PF19746">
    <property type="entry name" value="DUF6233"/>
    <property type="match status" value="1"/>
</dbReference>
<dbReference type="RefSeq" id="WP_189556871.1">
    <property type="nucleotide sequence ID" value="NZ_BMTU01000002.1"/>
</dbReference>
<accession>A0A918BJK1</accession>
<dbReference type="InterPro" id="IPR046200">
    <property type="entry name" value="DUF6233"/>
</dbReference>
<organism evidence="1 2">
    <name type="scientific">Streptomyces pilosus</name>
    <dbReference type="NCBI Taxonomy" id="28893"/>
    <lineage>
        <taxon>Bacteria</taxon>
        <taxon>Bacillati</taxon>
        <taxon>Actinomycetota</taxon>
        <taxon>Actinomycetes</taxon>
        <taxon>Kitasatosporales</taxon>
        <taxon>Streptomycetaceae</taxon>
        <taxon>Streptomyces</taxon>
    </lineage>
</organism>
<dbReference type="Proteomes" id="UP000656732">
    <property type="component" value="Unassembled WGS sequence"/>
</dbReference>
<dbReference type="AlphaFoldDB" id="A0A918BJK1"/>
<protein>
    <submittedName>
        <fullName evidence="1">Uncharacterized protein</fullName>
    </submittedName>
</protein>
<sequence length="126" mass="14141">MFDDLPPDLDRLHTLRVWHALWLQRIDAKIAALTKRQAEEECGRRNRPPQPEWIVELGIGDRRPPLQVHAGDCYIAGKRRRPVDRDEARRLLAAGLTSCGHCRPDSALGITELSSHPAALTTTAAH</sequence>
<gene>
    <name evidence="1" type="ORF">GCM10010280_16410</name>
</gene>